<dbReference type="AlphaFoldDB" id="A0A0P7ZC71"/>
<comment type="caution">
    <text evidence="3">The sequence shown here is derived from an EMBL/GenBank/DDBJ whole genome shotgun (WGS) entry which is preliminary data.</text>
</comment>
<accession>A0A0P7ZC71</accession>
<dbReference type="PATRIC" id="fig|1719120.3.peg.4821"/>
<proteinExistence type="inferred from homology"/>
<dbReference type="EMBL" id="LKCM01000454">
    <property type="protein sequence ID" value="KPQ41039.1"/>
    <property type="molecule type" value="Genomic_DNA"/>
</dbReference>
<dbReference type="InterPro" id="IPR007842">
    <property type="entry name" value="HEPN_dom"/>
</dbReference>
<dbReference type="PANTHER" id="PTHR36565:SF1">
    <property type="entry name" value="UPF0332 PROTEIN TM_1000"/>
    <property type="match status" value="1"/>
</dbReference>
<evidence type="ECO:0000256" key="1">
    <source>
        <dbReference type="ARBA" id="ARBA00038248"/>
    </source>
</evidence>
<dbReference type="Pfam" id="PF05168">
    <property type="entry name" value="HEPN"/>
    <property type="match status" value="1"/>
</dbReference>
<dbReference type="Proteomes" id="UP000050360">
    <property type="component" value="Unassembled WGS sequence"/>
</dbReference>
<organism evidence="3 4">
    <name type="scientific">Candidatus Methanoperedens nitratireducens</name>
    <dbReference type="NCBI Taxonomy" id="1392998"/>
    <lineage>
        <taxon>Archaea</taxon>
        <taxon>Methanobacteriati</taxon>
        <taxon>Methanobacteriota</taxon>
        <taxon>Stenosarchaea group</taxon>
        <taxon>Methanomicrobia</taxon>
        <taxon>Methanosarcinales</taxon>
        <taxon>ANME-2 cluster</taxon>
        <taxon>Candidatus Methanoperedentaceae</taxon>
        <taxon>Candidatus Methanoperedens</taxon>
    </lineage>
</organism>
<evidence type="ECO:0000259" key="2">
    <source>
        <dbReference type="Pfam" id="PF05168"/>
    </source>
</evidence>
<evidence type="ECO:0000313" key="3">
    <source>
        <dbReference type="EMBL" id="KPQ41039.1"/>
    </source>
</evidence>
<dbReference type="InterPro" id="IPR052226">
    <property type="entry name" value="UPF0332_toxin"/>
</dbReference>
<dbReference type="PANTHER" id="PTHR36565">
    <property type="entry name" value="UPF0332 PROTEIN TM_1000"/>
    <property type="match status" value="1"/>
</dbReference>
<gene>
    <name evidence="3" type="ORF">MPEBLZ_04413</name>
</gene>
<dbReference type="Gene3D" id="1.20.120.330">
    <property type="entry name" value="Nucleotidyltransferases domain 2"/>
    <property type="match status" value="1"/>
</dbReference>
<name>A0A0P7ZC71_9EURY</name>
<protein>
    <submittedName>
        <fullName evidence="3">HEPN domain protein</fullName>
    </submittedName>
</protein>
<feature type="domain" description="HEPN" evidence="2">
    <location>
        <begin position="9"/>
        <end position="123"/>
    </location>
</feature>
<sequence length="127" mass="14492">MKTEIDILELLIKAKESVKAAEMLFDGEFYDFSASRSYYAMFYATEAVLLSKNLSFSKHSAVIAAFGKEFIKTQIFPQKMRDYLVSAFDLRQLGDYGSPSSISKDKAHTLIEQAKEFIESVEEYSKK</sequence>
<comment type="similarity">
    <text evidence="1">Belongs to the UPF0332 family.</text>
</comment>
<dbReference type="SUPFAM" id="SSF81593">
    <property type="entry name" value="Nucleotidyltransferase substrate binding subunit/domain"/>
    <property type="match status" value="1"/>
</dbReference>
<evidence type="ECO:0000313" key="4">
    <source>
        <dbReference type="Proteomes" id="UP000050360"/>
    </source>
</evidence>
<reference evidence="3 4" key="1">
    <citation type="submission" date="2015-09" db="EMBL/GenBank/DDBJ databases">
        <title>A metagenomics-based metabolic model of nitrate-dependent anaerobic oxidation of methane by Methanoperedens-like archaea.</title>
        <authorList>
            <person name="Arshad A."/>
            <person name="Speth D.R."/>
            <person name="De Graaf R.M."/>
            <person name="Op Den Camp H.J."/>
            <person name="Jetten M.S."/>
            <person name="Welte C.U."/>
        </authorList>
    </citation>
    <scope>NUCLEOTIDE SEQUENCE [LARGE SCALE GENOMIC DNA]</scope>
</reference>